<organism evidence="2 3">
    <name type="scientific">Malus baccata</name>
    <name type="common">Siberian crab apple</name>
    <name type="synonym">Pyrus baccata</name>
    <dbReference type="NCBI Taxonomy" id="106549"/>
    <lineage>
        <taxon>Eukaryota</taxon>
        <taxon>Viridiplantae</taxon>
        <taxon>Streptophyta</taxon>
        <taxon>Embryophyta</taxon>
        <taxon>Tracheophyta</taxon>
        <taxon>Spermatophyta</taxon>
        <taxon>Magnoliopsida</taxon>
        <taxon>eudicotyledons</taxon>
        <taxon>Gunneridae</taxon>
        <taxon>Pentapetalae</taxon>
        <taxon>rosids</taxon>
        <taxon>fabids</taxon>
        <taxon>Rosales</taxon>
        <taxon>Rosaceae</taxon>
        <taxon>Amygdaloideae</taxon>
        <taxon>Maleae</taxon>
        <taxon>Malus</taxon>
    </lineage>
</organism>
<protein>
    <submittedName>
        <fullName evidence="2">Uncharacterized protein</fullName>
    </submittedName>
</protein>
<evidence type="ECO:0000256" key="1">
    <source>
        <dbReference type="SAM" id="MobiDB-lite"/>
    </source>
</evidence>
<reference evidence="2 3" key="1">
    <citation type="journal article" date="2019" name="G3 (Bethesda)">
        <title>Sequencing of a Wild Apple (Malus baccata) Genome Unravels the Differences Between Cultivated and Wild Apple Species Regarding Disease Resistance and Cold Tolerance.</title>
        <authorList>
            <person name="Chen X."/>
        </authorList>
    </citation>
    <scope>NUCLEOTIDE SEQUENCE [LARGE SCALE GENOMIC DNA]</scope>
    <source>
        <strain evidence="3">cv. Shandingzi</strain>
        <tissue evidence="2">Leaves</tissue>
    </source>
</reference>
<sequence>MVNVSKKNKVAAGAEANMIKRSRNGGHMRRRKLYQMNLEDHQLVQQLASCETLVSSDPPPTPRRRGAEFPYSVLEQKEGGVWLHLQFDDMNYCNFGLPDSGSLIEEHGLSAGDTVMLFKDDQLGSYDLLRARRDAMRLLTHPTTHNPVRLPPGLPYDPLQDFGVESFVVPRVLEYNYQTTDNIAVDVNVMDESHSTDNLEGVQAEKDHQTTVYQNNNIDVAVAPVEEDLQTTVNESNNVGMAEVMQGHQTHAKSSNNKCKQLR</sequence>
<dbReference type="Proteomes" id="UP000315295">
    <property type="component" value="Unassembled WGS sequence"/>
</dbReference>
<evidence type="ECO:0000313" key="2">
    <source>
        <dbReference type="EMBL" id="TQD77940.1"/>
    </source>
</evidence>
<keyword evidence="3" id="KW-1185">Reference proteome</keyword>
<dbReference type="AlphaFoldDB" id="A0A540KUM6"/>
<evidence type="ECO:0000313" key="3">
    <source>
        <dbReference type="Proteomes" id="UP000315295"/>
    </source>
</evidence>
<proteinExistence type="predicted"/>
<comment type="caution">
    <text evidence="2">The sequence shown here is derived from an EMBL/GenBank/DDBJ whole genome shotgun (WGS) entry which is preliminary data.</text>
</comment>
<gene>
    <name evidence="2" type="ORF">C1H46_036473</name>
</gene>
<accession>A0A540KUM6</accession>
<feature type="region of interest" description="Disordered" evidence="1">
    <location>
        <begin position="1"/>
        <end position="26"/>
    </location>
</feature>
<name>A0A540KUM6_MALBA</name>
<dbReference type="EMBL" id="VIEB01000933">
    <property type="protein sequence ID" value="TQD77940.1"/>
    <property type="molecule type" value="Genomic_DNA"/>
</dbReference>